<dbReference type="InterPro" id="IPR027796">
    <property type="entry name" value="OTT_1508_deam-like"/>
</dbReference>
<dbReference type="AlphaFoldDB" id="A0A1L7XTU2"/>
<evidence type="ECO:0000256" key="1">
    <source>
        <dbReference type="SAM" id="MobiDB-lite"/>
    </source>
</evidence>
<dbReference type="PANTHER" id="PTHR42037:SF1">
    <property type="match status" value="1"/>
</dbReference>
<dbReference type="Pfam" id="PF14441">
    <property type="entry name" value="OTT_1508_deam"/>
    <property type="match status" value="1"/>
</dbReference>
<proteinExistence type="predicted"/>
<dbReference type="EMBL" id="FJOG01000055">
    <property type="protein sequence ID" value="CZR68440.1"/>
    <property type="molecule type" value="Genomic_DNA"/>
</dbReference>
<evidence type="ECO:0000313" key="3">
    <source>
        <dbReference type="Proteomes" id="UP000184330"/>
    </source>
</evidence>
<protein>
    <submittedName>
        <fullName evidence="2">Uncharacterized protein</fullName>
    </submittedName>
</protein>
<dbReference type="Proteomes" id="UP000184330">
    <property type="component" value="Unassembled WGS sequence"/>
</dbReference>
<dbReference type="OrthoDB" id="3251507at2759"/>
<dbReference type="PANTHER" id="PTHR42037">
    <property type="match status" value="1"/>
</dbReference>
<reference evidence="2 3" key="1">
    <citation type="submission" date="2016-03" db="EMBL/GenBank/DDBJ databases">
        <authorList>
            <person name="Ploux O."/>
        </authorList>
    </citation>
    <scope>NUCLEOTIDE SEQUENCE [LARGE SCALE GENOMIC DNA]</scope>
    <source>
        <strain evidence="2 3">UAMH 11012</strain>
    </source>
</reference>
<keyword evidence="3" id="KW-1185">Reference proteome</keyword>
<name>A0A1L7XTU2_9HELO</name>
<organism evidence="2 3">
    <name type="scientific">Phialocephala subalpina</name>
    <dbReference type="NCBI Taxonomy" id="576137"/>
    <lineage>
        <taxon>Eukaryota</taxon>
        <taxon>Fungi</taxon>
        <taxon>Dikarya</taxon>
        <taxon>Ascomycota</taxon>
        <taxon>Pezizomycotina</taxon>
        <taxon>Leotiomycetes</taxon>
        <taxon>Helotiales</taxon>
        <taxon>Mollisiaceae</taxon>
        <taxon>Phialocephala</taxon>
        <taxon>Phialocephala fortinii species complex</taxon>
    </lineage>
</organism>
<feature type="compositionally biased region" description="Low complexity" evidence="1">
    <location>
        <begin position="530"/>
        <end position="540"/>
    </location>
</feature>
<dbReference type="STRING" id="576137.A0A1L7XTU2"/>
<feature type="region of interest" description="Disordered" evidence="1">
    <location>
        <begin position="514"/>
        <end position="540"/>
    </location>
</feature>
<evidence type="ECO:0000313" key="2">
    <source>
        <dbReference type="EMBL" id="CZR68440.1"/>
    </source>
</evidence>
<gene>
    <name evidence="2" type="ORF">PAC_18339</name>
</gene>
<accession>A0A1L7XTU2</accession>
<sequence length="540" mass="61240">MSQIIEQENETIGPIFAEPVVVSAKTIRRFYEVVVLLLALNEGYKGTANKKNNELPHNTGENSDEHLFHNLVSRLGQICDSRPGGSTVTAFAVLQHPDKVEYVFASNRRKTVELETTRAYISAILASLRESSYCEDDDQREKYLSNLLRDVLTFNRERIKRYLNGLTTALEACIAICGTESSSTAASRQKSFVQMLELVRLANQRDNDDDEFLDHTEELINALQSLQKPATALFLRKRASDDNAGNTEPWRDTQHCSSRLLAYRRAVEALWDSGCMWPSLFDTFEVTCIPSSIKALNPLNASPQTASEILTRMIPSSVETKAKYLDLAETMQQNFDLNKVIEDEWTNKLFRPIVHAEILVHSWLEKTGGTRPERFFHNWQYIGCSKPVCKLCHYYFSSHPSGVQVRGTHGNLYRNWRMPDYSDSYGLRTKEEALAKRHEILQGIMVHLRQCVLRTLSEKITDSRPCDSNTISSFALNHGHIGMGVQDPNSFVLRTRSNSLIRSEPQPLVFSEEWETMDGESETRDGVERSLASEASSSAN</sequence>